<evidence type="ECO:0000313" key="3">
    <source>
        <dbReference type="Proteomes" id="UP000323856"/>
    </source>
</evidence>
<protein>
    <submittedName>
        <fullName evidence="2">Uncharacterized protein</fullName>
    </submittedName>
</protein>
<name>A0A5B0EHI5_9MICC</name>
<comment type="caution">
    <text evidence="2">The sequence shown here is derived from an EMBL/GenBank/DDBJ whole genome shotgun (WGS) entry which is preliminary data.</text>
</comment>
<dbReference type="Proteomes" id="UP000323856">
    <property type="component" value="Unassembled WGS sequence"/>
</dbReference>
<sequence length="106" mass="11835">MASGPFSSEAGADATSISPWHVRCSSKTRALSGGRNVIHREERCPRHRTLLDLLGMADMASGYLAARYRDDYGSRRGRQKNRPLDQTSGNVHQPFNRSRQQVAPPR</sequence>
<dbReference type="EMBL" id="VOBL01000006">
    <property type="protein sequence ID" value="KAA0977655.1"/>
    <property type="molecule type" value="Genomic_DNA"/>
</dbReference>
<feature type="region of interest" description="Disordered" evidence="1">
    <location>
        <begin position="71"/>
        <end position="106"/>
    </location>
</feature>
<reference evidence="2 3" key="1">
    <citation type="submission" date="2019-07" db="EMBL/GenBank/DDBJ databases">
        <title>Analysis of the biochemical properties, biological activity and biotechnological potential of siderophores and biosurfactants produced by Antarctic psychrotolerant bacteria.</title>
        <authorList>
            <person name="Styczynski M."/>
            <person name="Krucon T."/>
            <person name="Decewicz P."/>
            <person name="Dziewit L."/>
        </authorList>
    </citation>
    <scope>NUCLEOTIDE SEQUENCE [LARGE SCALE GENOMIC DNA]</scope>
    <source>
        <strain evidence="2 3">ANT_H27</strain>
    </source>
</reference>
<gene>
    <name evidence="2" type="ORF">FQ154_08115</name>
</gene>
<evidence type="ECO:0000256" key="1">
    <source>
        <dbReference type="SAM" id="MobiDB-lite"/>
    </source>
</evidence>
<organism evidence="2 3">
    <name type="scientific">Paeniglutamicibacter gangotriensis</name>
    <dbReference type="NCBI Taxonomy" id="254787"/>
    <lineage>
        <taxon>Bacteria</taxon>
        <taxon>Bacillati</taxon>
        <taxon>Actinomycetota</taxon>
        <taxon>Actinomycetes</taxon>
        <taxon>Micrococcales</taxon>
        <taxon>Micrococcaceae</taxon>
        <taxon>Paeniglutamicibacter</taxon>
    </lineage>
</organism>
<feature type="compositionally biased region" description="Polar residues" evidence="1">
    <location>
        <begin position="84"/>
        <end position="106"/>
    </location>
</feature>
<dbReference type="AlphaFoldDB" id="A0A5B0EHI5"/>
<dbReference type="RefSeq" id="WP_149619310.1">
    <property type="nucleotide sequence ID" value="NZ_VOBL01000006.1"/>
</dbReference>
<accession>A0A5B0EHI5</accession>
<evidence type="ECO:0000313" key="2">
    <source>
        <dbReference type="EMBL" id="KAA0977655.1"/>
    </source>
</evidence>
<proteinExistence type="predicted"/>